<dbReference type="OrthoDB" id="10250935at2759"/>
<dbReference type="InParanoid" id="A0A6P8PNK8"/>
<gene>
    <name evidence="14" type="primary">TREX2</name>
</gene>
<dbReference type="InterPro" id="IPR012337">
    <property type="entry name" value="RNaseH-like_sf"/>
</dbReference>
<dbReference type="InterPro" id="IPR013520">
    <property type="entry name" value="Ribonucl_H"/>
</dbReference>
<keyword evidence="9" id="KW-0460">Magnesium</keyword>
<comment type="subcellular location">
    <subcellularLocation>
        <location evidence="3">Nucleus</location>
    </subcellularLocation>
</comment>
<comment type="similarity">
    <text evidence="11">Belongs to the exonuclease superfamily. TREX family.</text>
</comment>
<evidence type="ECO:0000256" key="8">
    <source>
        <dbReference type="ARBA" id="ARBA00022839"/>
    </source>
</evidence>
<dbReference type="GO" id="GO:0005737">
    <property type="term" value="C:cytoplasm"/>
    <property type="evidence" value="ECO:0007669"/>
    <property type="project" value="TreeGrafter"/>
</dbReference>
<dbReference type="EC" id="3.1.11.2" evidence="4"/>
<dbReference type="GeneID" id="117348763"/>
<comment type="cofactor">
    <cofactor evidence="2">
        <name>Mg(2+)</name>
        <dbReference type="ChEBI" id="CHEBI:18420"/>
    </cofactor>
</comment>
<dbReference type="Proteomes" id="UP000515159">
    <property type="component" value="Chromosome 1"/>
</dbReference>
<evidence type="ECO:0000313" key="14">
    <source>
        <dbReference type="RefSeq" id="XP_033777101.1"/>
    </source>
</evidence>
<evidence type="ECO:0000256" key="11">
    <source>
        <dbReference type="ARBA" id="ARBA00025769"/>
    </source>
</evidence>
<dbReference type="GO" id="GO:0006281">
    <property type="term" value="P:DNA repair"/>
    <property type="evidence" value="ECO:0007669"/>
    <property type="project" value="UniProtKB-ARBA"/>
</dbReference>
<evidence type="ECO:0000256" key="6">
    <source>
        <dbReference type="ARBA" id="ARBA00022723"/>
    </source>
</evidence>
<evidence type="ECO:0000313" key="13">
    <source>
        <dbReference type="Proteomes" id="UP000515159"/>
    </source>
</evidence>
<dbReference type="Gene3D" id="3.30.420.10">
    <property type="entry name" value="Ribonuclease H-like superfamily/Ribonuclease H"/>
    <property type="match status" value="1"/>
</dbReference>
<evidence type="ECO:0000256" key="4">
    <source>
        <dbReference type="ARBA" id="ARBA00012115"/>
    </source>
</evidence>
<dbReference type="GO" id="GO:0006308">
    <property type="term" value="P:DNA catabolic process"/>
    <property type="evidence" value="ECO:0007669"/>
    <property type="project" value="TreeGrafter"/>
</dbReference>
<keyword evidence="8 14" id="KW-0269">Exonuclease</keyword>
<evidence type="ECO:0000256" key="1">
    <source>
        <dbReference type="ARBA" id="ARBA00000493"/>
    </source>
</evidence>
<dbReference type="InterPro" id="IPR036397">
    <property type="entry name" value="RNaseH_sf"/>
</dbReference>
<keyword evidence="7" id="KW-0378">Hydrolase</keyword>
<comment type="catalytic activity">
    <reaction evidence="1">
        <text>Exonucleolytic cleavage in the 3'- to 5'-direction to yield nucleoside 5'-phosphates.</text>
        <dbReference type="EC" id="3.1.11.2"/>
    </reaction>
</comment>
<reference evidence="14" key="1">
    <citation type="submission" date="2025-08" db="UniProtKB">
        <authorList>
            <consortium name="RefSeq"/>
        </authorList>
    </citation>
    <scope>IDENTIFICATION</scope>
</reference>
<keyword evidence="10" id="KW-0539">Nucleus</keyword>
<dbReference type="CTD" id="11219"/>
<proteinExistence type="inferred from homology"/>
<keyword evidence="6" id="KW-0479">Metal-binding</keyword>
<dbReference type="GO" id="GO:0046872">
    <property type="term" value="F:metal ion binding"/>
    <property type="evidence" value="ECO:0007669"/>
    <property type="project" value="UniProtKB-KW"/>
</dbReference>
<keyword evidence="13" id="KW-1185">Reference proteome</keyword>
<dbReference type="RefSeq" id="XP_033777101.1">
    <property type="nucleotide sequence ID" value="XM_033921210.1"/>
</dbReference>
<accession>A0A6P8PNK8</accession>
<dbReference type="GO" id="GO:0005634">
    <property type="term" value="C:nucleus"/>
    <property type="evidence" value="ECO:0007669"/>
    <property type="project" value="UniProtKB-SubCell"/>
</dbReference>
<dbReference type="GO" id="GO:0008311">
    <property type="term" value="F:double-stranded DNA 3'-5' DNA exonuclease activity"/>
    <property type="evidence" value="ECO:0007669"/>
    <property type="project" value="UniProtKB-EC"/>
</dbReference>
<keyword evidence="5" id="KW-0540">Nuclease</keyword>
<dbReference type="InterPro" id="IPR040393">
    <property type="entry name" value="TREX1/2"/>
</dbReference>
<dbReference type="SUPFAM" id="SSF53098">
    <property type="entry name" value="Ribonuclease H-like"/>
    <property type="match status" value="1"/>
</dbReference>
<evidence type="ECO:0000256" key="7">
    <source>
        <dbReference type="ARBA" id="ARBA00022801"/>
    </source>
</evidence>
<evidence type="ECO:0000256" key="9">
    <source>
        <dbReference type="ARBA" id="ARBA00022842"/>
    </source>
</evidence>
<dbReference type="FunCoup" id="A0A6P8PNK8">
    <property type="interactions" value="499"/>
</dbReference>
<organism evidence="13 14">
    <name type="scientific">Geotrypetes seraphini</name>
    <name type="common">Gaboon caecilian</name>
    <name type="synonym">Caecilia seraphini</name>
    <dbReference type="NCBI Taxonomy" id="260995"/>
    <lineage>
        <taxon>Eukaryota</taxon>
        <taxon>Metazoa</taxon>
        <taxon>Chordata</taxon>
        <taxon>Craniata</taxon>
        <taxon>Vertebrata</taxon>
        <taxon>Euteleostomi</taxon>
        <taxon>Amphibia</taxon>
        <taxon>Gymnophiona</taxon>
        <taxon>Geotrypetes</taxon>
    </lineage>
</organism>
<sequence>MLMFKCTHQPQRLQAGASASPVLVPAPSVIKMAQAFQTYIFLDLEATGLNNDHPKVTEICLIAVNLHSLQNPEKDEAGDLLPPRVLDKICLCVDPLIPLTPNAAQITGLSNENLSNNRKQSFSSSLVGLLRGFLERQVQPVCLVAHNGFFYDFPLLKAELQHVQGDIGVSLACLDSFQALRGMDKAQTSSVIKSKGYYTLSEVYRRCFRKEPQQSHYAEGDVLTLLMIFLHKAPDFLHWASNHCRSWEDIEPMYNPQTSGKRKISQHTL</sequence>
<dbReference type="AlphaFoldDB" id="A0A6P8PNK8"/>
<protein>
    <recommendedName>
        <fullName evidence="4">exodeoxyribonuclease III</fullName>
        <ecNumber evidence="4">3.1.11.2</ecNumber>
    </recommendedName>
</protein>
<dbReference type="GO" id="GO:0003677">
    <property type="term" value="F:DNA binding"/>
    <property type="evidence" value="ECO:0007669"/>
    <property type="project" value="UniProtKB-ARBA"/>
</dbReference>
<evidence type="ECO:0000259" key="12">
    <source>
        <dbReference type="SMART" id="SM00479"/>
    </source>
</evidence>
<dbReference type="PANTHER" id="PTHR13058:SF24">
    <property type="entry name" value="THREE PRIME REPAIR EXONUCLEASE 2"/>
    <property type="match status" value="1"/>
</dbReference>
<dbReference type="PANTHER" id="PTHR13058">
    <property type="entry name" value="THREE PRIME REPAIR EXONUCLEASE 1, 2"/>
    <property type="match status" value="1"/>
</dbReference>
<evidence type="ECO:0000256" key="3">
    <source>
        <dbReference type="ARBA" id="ARBA00004123"/>
    </source>
</evidence>
<evidence type="ECO:0000256" key="5">
    <source>
        <dbReference type="ARBA" id="ARBA00022722"/>
    </source>
</evidence>
<name>A0A6P8PNK8_GEOSA</name>
<evidence type="ECO:0000256" key="10">
    <source>
        <dbReference type="ARBA" id="ARBA00023242"/>
    </source>
</evidence>
<dbReference type="FunFam" id="3.30.420.10:FF:000046">
    <property type="entry name" value="Three prime repair exonuclease 1"/>
    <property type="match status" value="1"/>
</dbReference>
<evidence type="ECO:0000256" key="2">
    <source>
        <dbReference type="ARBA" id="ARBA00001946"/>
    </source>
</evidence>
<feature type="domain" description="Exonuclease" evidence="12">
    <location>
        <begin position="38"/>
        <end position="238"/>
    </location>
</feature>
<dbReference type="KEGG" id="gsh:117348763"/>
<dbReference type="SMART" id="SM00479">
    <property type="entry name" value="EXOIII"/>
    <property type="match status" value="1"/>
</dbReference>